<dbReference type="InterPro" id="IPR039657">
    <property type="entry name" value="Dimethylallyltransferase"/>
</dbReference>
<dbReference type="EMBL" id="UINC01019569">
    <property type="protein sequence ID" value="SVA82937.1"/>
    <property type="molecule type" value="Genomic_DNA"/>
</dbReference>
<dbReference type="PANTHER" id="PTHR11088">
    <property type="entry name" value="TRNA DIMETHYLALLYLTRANSFERASE"/>
    <property type="match status" value="1"/>
</dbReference>
<keyword evidence="7" id="KW-0067">ATP-binding</keyword>
<dbReference type="NCBIfam" id="TIGR00174">
    <property type="entry name" value="miaA"/>
    <property type="match status" value="1"/>
</dbReference>
<evidence type="ECO:0000256" key="4">
    <source>
        <dbReference type="ARBA" id="ARBA00022679"/>
    </source>
</evidence>
<evidence type="ECO:0000256" key="7">
    <source>
        <dbReference type="ARBA" id="ARBA00022840"/>
    </source>
</evidence>
<sequence length="332" mass="36871">MSGRLASGPSIRLSSKTKILVAIVGPTATGKSTLGIEIAERFGGEVISCDSTAVYRGFDIGTDKVPLEGRRGIPHHLIDVVDPRENYSAARYATDASAAVFETIARGRLPILVGGTGLYYRALTRGLFPGPGRDSDLRERLLALSDRYGVERLHRLVRHVDPESADRIHARDAKRLIRALEVYYLTGRPLTRHFEGTHSPLVGYSIVGIALRQSSDLTAVKVAQRVESQLNEGLIDEVRRLRAMGIPDSALPFGGMVYRQVLAFLNGVGTEESTRDDIIRANRRYARRQLIWFRKEPNLHWIQVDDGPVHAFRMAEQIVRDNVVARSESVVL</sequence>
<evidence type="ECO:0000256" key="8">
    <source>
        <dbReference type="ARBA" id="ARBA00022842"/>
    </source>
</evidence>
<dbReference type="PANTHER" id="PTHR11088:SF60">
    <property type="entry name" value="TRNA DIMETHYLALLYLTRANSFERASE"/>
    <property type="match status" value="1"/>
</dbReference>
<dbReference type="Gene3D" id="1.10.20.140">
    <property type="match status" value="1"/>
</dbReference>
<keyword evidence="8" id="KW-0460">Magnesium</keyword>
<reference evidence="10" key="1">
    <citation type="submission" date="2018-05" db="EMBL/GenBank/DDBJ databases">
        <authorList>
            <person name="Lanie J.A."/>
            <person name="Ng W.-L."/>
            <person name="Kazmierczak K.M."/>
            <person name="Andrzejewski T.M."/>
            <person name="Davidsen T.M."/>
            <person name="Wayne K.J."/>
            <person name="Tettelin H."/>
            <person name="Glass J.I."/>
            <person name="Rusch D."/>
            <person name="Podicherti R."/>
            <person name="Tsui H.-C.T."/>
            <person name="Winkler M.E."/>
        </authorList>
    </citation>
    <scope>NUCLEOTIDE SEQUENCE</scope>
</reference>
<dbReference type="Gene3D" id="3.40.50.300">
    <property type="entry name" value="P-loop containing nucleotide triphosphate hydrolases"/>
    <property type="match status" value="1"/>
</dbReference>
<evidence type="ECO:0000313" key="10">
    <source>
        <dbReference type="EMBL" id="SVA82937.1"/>
    </source>
</evidence>
<dbReference type="InterPro" id="IPR027417">
    <property type="entry name" value="P-loop_NTPase"/>
</dbReference>
<evidence type="ECO:0000256" key="2">
    <source>
        <dbReference type="ARBA" id="ARBA00005842"/>
    </source>
</evidence>
<name>A0A381Z2G3_9ZZZZ</name>
<dbReference type="GO" id="GO:0005524">
    <property type="term" value="F:ATP binding"/>
    <property type="evidence" value="ECO:0007669"/>
    <property type="project" value="UniProtKB-KW"/>
</dbReference>
<evidence type="ECO:0000256" key="1">
    <source>
        <dbReference type="ARBA" id="ARBA00001946"/>
    </source>
</evidence>
<comment type="catalytic activity">
    <reaction evidence="9">
        <text>adenosine(37) in tRNA + dimethylallyl diphosphate = N(6)-dimethylallyladenosine(37) in tRNA + diphosphate</text>
        <dbReference type="Rhea" id="RHEA:26482"/>
        <dbReference type="Rhea" id="RHEA-COMP:10162"/>
        <dbReference type="Rhea" id="RHEA-COMP:10375"/>
        <dbReference type="ChEBI" id="CHEBI:33019"/>
        <dbReference type="ChEBI" id="CHEBI:57623"/>
        <dbReference type="ChEBI" id="CHEBI:74411"/>
        <dbReference type="ChEBI" id="CHEBI:74415"/>
        <dbReference type="EC" id="2.5.1.75"/>
    </reaction>
</comment>
<keyword evidence="6" id="KW-0547">Nucleotide-binding</keyword>
<dbReference type="InterPro" id="IPR018022">
    <property type="entry name" value="IPT"/>
</dbReference>
<dbReference type="EC" id="2.5.1.75" evidence="3"/>
<keyword evidence="4" id="KW-0808">Transferase</keyword>
<dbReference type="AlphaFoldDB" id="A0A381Z2G3"/>
<dbReference type="GO" id="GO:0052381">
    <property type="term" value="F:tRNA dimethylallyltransferase activity"/>
    <property type="evidence" value="ECO:0007669"/>
    <property type="project" value="UniProtKB-EC"/>
</dbReference>
<dbReference type="Pfam" id="PF01715">
    <property type="entry name" value="IPPT"/>
    <property type="match status" value="1"/>
</dbReference>
<gene>
    <name evidence="10" type="ORF">METZ01_LOCUS135791</name>
</gene>
<dbReference type="SUPFAM" id="SSF52540">
    <property type="entry name" value="P-loop containing nucleoside triphosphate hydrolases"/>
    <property type="match status" value="1"/>
</dbReference>
<evidence type="ECO:0000256" key="6">
    <source>
        <dbReference type="ARBA" id="ARBA00022741"/>
    </source>
</evidence>
<dbReference type="HAMAP" id="MF_00185">
    <property type="entry name" value="IPP_trans"/>
    <property type="match status" value="1"/>
</dbReference>
<organism evidence="10">
    <name type="scientific">marine metagenome</name>
    <dbReference type="NCBI Taxonomy" id="408172"/>
    <lineage>
        <taxon>unclassified sequences</taxon>
        <taxon>metagenomes</taxon>
        <taxon>ecological metagenomes</taxon>
    </lineage>
</organism>
<accession>A0A381Z2G3</accession>
<dbReference type="GO" id="GO:0006400">
    <property type="term" value="P:tRNA modification"/>
    <property type="evidence" value="ECO:0007669"/>
    <property type="project" value="TreeGrafter"/>
</dbReference>
<dbReference type="CDD" id="cd02019">
    <property type="entry name" value="NK"/>
    <property type="match status" value="1"/>
</dbReference>
<protein>
    <recommendedName>
        <fullName evidence="3">tRNA dimethylallyltransferase</fullName>
        <ecNumber evidence="3">2.5.1.75</ecNumber>
    </recommendedName>
</protein>
<comment type="cofactor">
    <cofactor evidence="1">
        <name>Mg(2+)</name>
        <dbReference type="ChEBI" id="CHEBI:18420"/>
    </cofactor>
</comment>
<evidence type="ECO:0000256" key="3">
    <source>
        <dbReference type="ARBA" id="ARBA00012665"/>
    </source>
</evidence>
<evidence type="ECO:0000256" key="5">
    <source>
        <dbReference type="ARBA" id="ARBA00022694"/>
    </source>
</evidence>
<comment type="similarity">
    <text evidence="2">Belongs to the IPP transferase family.</text>
</comment>
<proteinExistence type="inferred from homology"/>
<keyword evidence="5" id="KW-0819">tRNA processing</keyword>
<evidence type="ECO:0000256" key="9">
    <source>
        <dbReference type="ARBA" id="ARBA00049563"/>
    </source>
</evidence>